<reference evidence="6 7" key="1">
    <citation type="submission" date="2024-03" db="EMBL/GenBank/DDBJ databases">
        <authorList>
            <person name="Brejova B."/>
        </authorList>
    </citation>
    <scope>NUCLEOTIDE SEQUENCE [LARGE SCALE GENOMIC DNA]</scope>
    <source>
        <strain evidence="6 7">CBS 14171</strain>
    </source>
</reference>
<dbReference type="RefSeq" id="XP_066829206.1">
    <property type="nucleotide sequence ID" value="XM_066972248.1"/>
</dbReference>
<protein>
    <recommendedName>
        <fullName evidence="8">NADPH-dependent 1-acyldihydroxyacetone phosphate reductase</fullName>
    </recommendedName>
</protein>
<name>A0ABP0ZJJ2_9ASCO</name>
<sequence length="290" mass="32308">MPEVRPKVALVTGASSGIGFASAIEFAKRGYVVFAGARRLEPMQKLKDDYGINIFQLDVADLESVREAKKYVESVTGLQYLDILYNNAGQSCTFPASDVTDDQIKQCFEVNVYGPMRMVREFVPFVINAKGVIGFTGSVSGILPFPFSCTYSASKAAIHSYAATLRLEMRPLGVKVINIVTGGVKTDIEDKRSLPDTSLYNVPGIDEAFRERRQMSARTFPVPADKYARAVASDFERARLGGKLNLYRGRMASVLWFLSTFVPHFIVEWIMIYKFKLGQVFSGVKKKYAK</sequence>
<gene>
    <name evidence="6" type="ORF">LODBEIA_P22680</name>
</gene>
<keyword evidence="3" id="KW-0560">Oxidoreductase</keyword>
<keyword evidence="7" id="KW-1185">Reference proteome</keyword>
<dbReference type="CDD" id="cd05374">
    <property type="entry name" value="17beta-HSD-like_SDR_c"/>
    <property type="match status" value="1"/>
</dbReference>
<dbReference type="PRINTS" id="PR00081">
    <property type="entry name" value="GDHRDH"/>
</dbReference>
<dbReference type="InterPro" id="IPR020904">
    <property type="entry name" value="Sc_DH/Rdtase_CS"/>
</dbReference>
<dbReference type="SUPFAM" id="SSF51735">
    <property type="entry name" value="NAD(P)-binding Rossmann-fold domains"/>
    <property type="match status" value="1"/>
</dbReference>
<feature type="transmembrane region" description="Helical" evidence="5">
    <location>
        <begin position="254"/>
        <end position="273"/>
    </location>
</feature>
<evidence type="ECO:0000256" key="1">
    <source>
        <dbReference type="ARBA" id="ARBA00006484"/>
    </source>
</evidence>
<keyword evidence="5" id="KW-1133">Transmembrane helix</keyword>
<evidence type="ECO:0008006" key="8">
    <source>
        <dbReference type="Google" id="ProtNLM"/>
    </source>
</evidence>
<dbReference type="InterPro" id="IPR036291">
    <property type="entry name" value="NAD(P)-bd_dom_sf"/>
</dbReference>
<keyword evidence="5" id="KW-0472">Membrane</keyword>
<dbReference type="PANTHER" id="PTHR44169">
    <property type="entry name" value="NADPH-DEPENDENT 1-ACYLDIHYDROXYACETONE PHOSPHATE REDUCTASE"/>
    <property type="match status" value="1"/>
</dbReference>
<dbReference type="PROSITE" id="PS00061">
    <property type="entry name" value="ADH_SHORT"/>
    <property type="match status" value="1"/>
</dbReference>
<keyword evidence="2" id="KW-0521">NADP</keyword>
<comment type="similarity">
    <text evidence="1 4">Belongs to the short-chain dehydrogenases/reductases (SDR) family.</text>
</comment>
<evidence type="ECO:0000256" key="2">
    <source>
        <dbReference type="ARBA" id="ARBA00022857"/>
    </source>
</evidence>
<dbReference type="GeneID" id="92207464"/>
<dbReference type="Proteomes" id="UP001497383">
    <property type="component" value="Chromosome 3"/>
</dbReference>
<dbReference type="InterPro" id="IPR002347">
    <property type="entry name" value="SDR_fam"/>
</dbReference>
<dbReference type="Pfam" id="PF00106">
    <property type="entry name" value="adh_short"/>
    <property type="match status" value="1"/>
</dbReference>
<organism evidence="6 7">
    <name type="scientific">Lodderomyces beijingensis</name>
    <dbReference type="NCBI Taxonomy" id="1775926"/>
    <lineage>
        <taxon>Eukaryota</taxon>
        <taxon>Fungi</taxon>
        <taxon>Dikarya</taxon>
        <taxon>Ascomycota</taxon>
        <taxon>Saccharomycotina</taxon>
        <taxon>Pichiomycetes</taxon>
        <taxon>Debaryomycetaceae</taxon>
        <taxon>Candida/Lodderomyces clade</taxon>
        <taxon>Lodderomyces</taxon>
    </lineage>
</organism>
<dbReference type="EMBL" id="OZ022407">
    <property type="protein sequence ID" value="CAK9437890.1"/>
    <property type="molecule type" value="Genomic_DNA"/>
</dbReference>
<dbReference type="PRINTS" id="PR00080">
    <property type="entry name" value="SDRFAMILY"/>
</dbReference>
<dbReference type="Gene3D" id="3.40.50.720">
    <property type="entry name" value="NAD(P)-binding Rossmann-like Domain"/>
    <property type="match status" value="1"/>
</dbReference>
<evidence type="ECO:0000256" key="3">
    <source>
        <dbReference type="ARBA" id="ARBA00023002"/>
    </source>
</evidence>
<evidence type="ECO:0000313" key="6">
    <source>
        <dbReference type="EMBL" id="CAK9437890.1"/>
    </source>
</evidence>
<accession>A0ABP0ZJJ2</accession>
<dbReference type="PANTHER" id="PTHR44169:SF6">
    <property type="entry name" value="NADPH-DEPENDENT 1-ACYLDIHYDROXYACETONE PHOSPHATE REDUCTASE"/>
    <property type="match status" value="1"/>
</dbReference>
<keyword evidence="5" id="KW-0812">Transmembrane</keyword>
<evidence type="ECO:0000256" key="4">
    <source>
        <dbReference type="RuleBase" id="RU000363"/>
    </source>
</evidence>
<proteinExistence type="inferred from homology"/>
<evidence type="ECO:0000313" key="7">
    <source>
        <dbReference type="Proteomes" id="UP001497383"/>
    </source>
</evidence>
<evidence type="ECO:0000256" key="5">
    <source>
        <dbReference type="SAM" id="Phobius"/>
    </source>
</evidence>